<name>A0A151JQV1_9HYME</name>
<organism evidence="1 2">
    <name type="scientific">Trachymyrmex cornetzi</name>
    <dbReference type="NCBI Taxonomy" id="471704"/>
    <lineage>
        <taxon>Eukaryota</taxon>
        <taxon>Metazoa</taxon>
        <taxon>Ecdysozoa</taxon>
        <taxon>Arthropoda</taxon>
        <taxon>Hexapoda</taxon>
        <taxon>Insecta</taxon>
        <taxon>Pterygota</taxon>
        <taxon>Neoptera</taxon>
        <taxon>Endopterygota</taxon>
        <taxon>Hymenoptera</taxon>
        <taxon>Apocrita</taxon>
        <taxon>Aculeata</taxon>
        <taxon>Formicoidea</taxon>
        <taxon>Formicidae</taxon>
        <taxon>Myrmicinae</taxon>
        <taxon>Trachymyrmex</taxon>
    </lineage>
</organism>
<dbReference type="AlphaFoldDB" id="A0A151JQV1"/>
<protein>
    <recommendedName>
        <fullName evidence="3">Reverse transcriptase zinc-binding domain-containing protein</fullName>
    </recommendedName>
</protein>
<accession>A0A151JQV1</accession>
<feature type="non-terminal residue" evidence="1">
    <location>
        <position position="1"/>
    </location>
</feature>
<reference evidence="1 2" key="1">
    <citation type="submission" date="2015-09" db="EMBL/GenBank/DDBJ databases">
        <title>Trachymyrmex cornetzi WGS genome.</title>
        <authorList>
            <person name="Nygaard S."/>
            <person name="Hu H."/>
            <person name="Boomsma J."/>
            <person name="Zhang G."/>
        </authorList>
    </citation>
    <scope>NUCLEOTIDE SEQUENCE [LARGE SCALE GENOMIC DNA]</scope>
    <source>
        <strain evidence="1">Tcor2-1</strain>
        <tissue evidence="1">Whole body</tissue>
    </source>
</reference>
<evidence type="ECO:0000313" key="2">
    <source>
        <dbReference type="Proteomes" id="UP000078492"/>
    </source>
</evidence>
<proteinExistence type="predicted"/>
<evidence type="ECO:0000313" key="1">
    <source>
        <dbReference type="EMBL" id="KYN29441.1"/>
    </source>
</evidence>
<gene>
    <name evidence="1" type="ORF">ALC57_01108</name>
</gene>
<keyword evidence="2" id="KW-1185">Reference proteome</keyword>
<evidence type="ECO:0008006" key="3">
    <source>
        <dbReference type="Google" id="ProtNLM"/>
    </source>
</evidence>
<sequence length="221" mass="25858">VEQVRFLGVFLDSRMKGTLHFKYLVQKGRAIIKIISSLTAVWWGSRQQCLLSIYRTVFRGSTEYACSIFAWKRNSGIFLQLERLQYKAIRASLLYRQYTAAQYSFLYPPTLFKPWYFKLSLSRSEIVLVNRLRSNHYNLNYSLHRKNMVDSPSCVCGDTRQDANYVIFHCPLTRDKSGPLIGFLRSTFPFNPLDIFPILNQPSRKLCRLLLSFFKAIKISI</sequence>
<dbReference type="EMBL" id="KQ978646">
    <property type="protein sequence ID" value="KYN29441.1"/>
    <property type="molecule type" value="Genomic_DNA"/>
</dbReference>
<dbReference type="Proteomes" id="UP000078492">
    <property type="component" value="Unassembled WGS sequence"/>
</dbReference>